<sequence length="366" mass="39362">MTTMNPFDLLKDDTEDPSQLIANEQLKAAAAAATAVPPKKGAAAAPQKGGQQNKPAQLPTKPTPPGQAVREAKNEASRGGRGGGRGAGRGGGRGRGFNRDFSNDEGSFPASGAPATQSGFEEGDGGRTSDRRGGYGGRGPYRGGRRGDFSNGEAGEEGRPRRLYERRSGTGRGNEFKREGAGRGNWGTQSDEIAQVTDEVVNEAEKNLGEEKPAGEDVADVNKESVAEEAEQKEPEDKEMTLEEYQKVLEEKRKALQALKTEERKVDIKEFASMQPLSNKKVNNDIFIKLGSDKDRRKEALEREERSKKSVSINEFLKPADGEVYYGGRGRGRPRGPKGGSYRGNSNNAQAPSIEDPGHFPTLGGN</sequence>
<reference evidence="6" key="2">
    <citation type="submission" date="2025-08" db="UniProtKB">
        <authorList>
            <consortium name="RefSeq"/>
        </authorList>
    </citation>
    <scope>IDENTIFICATION</scope>
    <source>
        <tissue evidence="6">Whole plant</tissue>
    </source>
</reference>
<dbReference type="Gene3D" id="6.10.140.1040">
    <property type="match status" value="1"/>
</dbReference>
<dbReference type="InterPro" id="IPR019084">
    <property type="entry name" value="STM1-like_N"/>
</dbReference>
<gene>
    <name evidence="6" type="primary">LOC107486165</name>
</gene>
<evidence type="ECO:0000313" key="5">
    <source>
        <dbReference type="Proteomes" id="UP000515211"/>
    </source>
</evidence>
<feature type="domain" description="Hyaluronan/mRNA-binding protein" evidence="4">
    <location>
        <begin position="160"/>
        <end position="267"/>
    </location>
</feature>
<dbReference type="OrthoDB" id="784393at2759"/>
<dbReference type="PANTHER" id="PTHR12299">
    <property type="entry name" value="HYALURONIC ACID-BINDING PROTEIN 4"/>
    <property type="match status" value="1"/>
</dbReference>
<feature type="compositionally biased region" description="Basic and acidic residues" evidence="3">
    <location>
        <begin position="156"/>
        <end position="181"/>
    </location>
</feature>
<feature type="compositionally biased region" description="Basic and acidic residues" evidence="3">
    <location>
        <begin position="291"/>
        <end position="308"/>
    </location>
</feature>
<dbReference type="Pfam" id="PF04774">
    <property type="entry name" value="HABP4_PAI-RBP1"/>
    <property type="match status" value="1"/>
</dbReference>
<reference evidence="5" key="1">
    <citation type="journal article" date="2016" name="Nat. Genet.">
        <title>The genome sequences of Arachis duranensis and Arachis ipaensis, the diploid ancestors of cultivated peanut.</title>
        <authorList>
            <person name="Bertioli D.J."/>
            <person name="Cannon S.B."/>
            <person name="Froenicke L."/>
            <person name="Huang G."/>
            <person name="Farmer A.D."/>
            <person name="Cannon E.K."/>
            <person name="Liu X."/>
            <person name="Gao D."/>
            <person name="Clevenger J."/>
            <person name="Dash S."/>
            <person name="Ren L."/>
            <person name="Moretzsohn M.C."/>
            <person name="Shirasawa K."/>
            <person name="Huang W."/>
            <person name="Vidigal B."/>
            <person name="Abernathy B."/>
            <person name="Chu Y."/>
            <person name="Niederhuth C.E."/>
            <person name="Umale P."/>
            <person name="Araujo A.C."/>
            <person name="Kozik A."/>
            <person name="Kim K.D."/>
            <person name="Burow M.D."/>
            <person name="Varshney R.K."/>
            <person name="Wang X."/>
            <person name="Zhang X."/>
            <person name="Barkley N."/>
            <person name="Guimaraes P.M."/>
            <person name="Isobe S."/>
            <person name="Guo B."/>
            <person name="Liao B."/>
            <person name="Stalker H.T."/>
            <person name="Schmitz R.J."/>
            <person name="Scheffler B.E."/>
            <person name="Leal-Bertioli S.C."/>
            <person name="Xun X."/>
            <person name="Jackson S.A."/>
            <person name="Michelmore R."/>
            <person name="Ozias-Akins P."/>
        </authorList>
    </citation>
    <scope>NUCLEOTIDE SEQUENCE [LARGE SCALE GENOMIC DNA]</scope>
    <source>
        <strain evidence="5">cv. V14167</strain>
    </source>
</reference>
<keyword evidence="5" id="KW-1185">Reference proteome</keyword>
<dbReference type="PANTHER" id="PTHR12299:SF78">
    <property type="entry name" value="RGG REPEATS NUCLEAR RNA BINDING PROTEIN C"/>
    <property type="match status" value="1"/>
</dbReference>
<comment type="subcellular location">
    <subcellularLocation>
        <location evidence="1">Cytoplasm</location>
    </subcellularLocation>
</comment>
<proteinExistence type="predicted"/>
<feature type="region of interest" description="Disordered" evidence="3">
    <location>
        <begin position="291"/>
        <end position="366"/>
    </location>
</feature>
<dbReference type="GO" id="GO:0005634">
    <property type="term" value="C:nucleus"/>
    <property type="evidence" value="ECO:0007669"/>
    <property type="project" value="TreeGrafter"/>
</dbReference>
<dbReference type="RefSeq" id="XP_015962206.1">
    <property type="nucleotide sequence ID" value="XM_016106720.3"/>
</dbReference>
<evidence type="ECO:0000313" key="6">
    <source>
        <dbReference type="RefSeq" id="XP_015962206.1"/>
    </source>
</evidence>
<evidence type="ECO:0000259" key="4">
    <source>
        <dbReference type="SMART" id="SM01233"/>
    </source>
</evidence>
<evidence type="ECO:0000256" key="3">
    <source>
        <dbReference type="SAM" id="MobiDB-lite"/>
    </source>
</evidence>
<dbReference type="Proteomes" id="UP000515211">
    <property type="component" value="Chromosome 4"/>
</dbReference>
<dbReference type="Pfam" id="PF09598">
    <property type="entry name" value="Stm1_N"/>
    <property type="match status" value="1"/>
</dbReference>
<feature type="compositionally biased region" description="Gly residues" evidence="3">
    <location>
        <begin position="79"/>
        <end position="95"/>
    </location>
</feature>
<feature type="region of interest" description="Disordered" evidence="3">
    <location>
        <begin position="28"/>
        <end position="240"/>
    </location>
</feature>
<dbReference type="GeneID" id="107486165"/>
<dbReference type="InterPro" id="IPR039764">
    <property type="entry name" value="HABP4/SERBP1-like"/>
</dbReference>
<protein>
    <submittedName>
        <fullName evidence="6">RGG repeats nuclear RNA binding protein A</fullName>
    </submittedName>
</protein>
<dbReference type="SMART" id="SM01233">
    <property type="entry name" value="HABP4_PAI-RBP1"/>
    <property type="match status" value="1"/>
</dbReference>
<keyword evidence="2" id="KW-0963">Cytoplasm</keyword>
<organism evidence="5 6">
    <name type="scientific">Arachis duranensis</name>
    <name type="common">Wild peanut</name>
    <dbReference type="NCBI Taxonomy" id="130453"/>
    <lineage>
        <taxon>Eukaryota</taxon>
        <taxon>Viridiplantae</taxon>
        <taxon>Streptophyta</taxon>
        <taxon>Embryophyta</taxon>
        <taxon>Tracheophyta</taxon>
        <taxon>Spermatophyta</taxon>
        <taxon>Magnoliopsida</taxon>
        <taxon>eudicotyledons</taxon>
        <taxon>Gunneridae</taxon>
        <taxon>Pentapetalae</taxon>
        <taxon>rosids</taxon>
        <taxon>fabids</taxon>
        <taxon>Fabales</taxon>
        <taxon>Fabaceae</taxon>
        <taxon>Papilionoideae</taxon>
        <taxon>50 kb inversion clade</taxon>
        <taxon>dalbergioids sensu lato</taxon>
        <taxon>Dalbergieae</taxon>
        <taxon>Pterocarpus clade</taxon>
        <taxon>Arachis</taxon>
    </lineage>
</organism>
<dbReference type="InterPro" id="IPR006861">
    <property type="entry name" value="HABP4_PAIRBP1-bd"/>
</dbReference>
<name>A0A6P4D7S7_ARADU</name>
<feature type="compositionally biased region" description="Basic and acidic residues" evidence="3">
    <location>
        <begin position="124"/>
        <end position="133"/>
    </location>
</feature>
<evidence type="ECO:0000256" key="1">
    <source>
        <dbReference type="ARBA" id="ARBA00004496"/>
    </source>
</evidence>
<dbReference type="AlphaFoldDB" id="A0A6P4D7S7"/>
<feature type="compositionally biased region" description="Basic and acidic residues" evidence="3">
    <location>
        <begin position="203"/>
        <end position="240"/>
    </location>
</feature>
<evidence type="ECO:0000256" key="2">
    <source>
        <dbReference type="ARBA" id="ARBA00022490"/>
    </source>
</evidence>
<dbReference type="GO" id="GO:0003729">
    <property type="term" value="F:mRNA binding"/>
    <property type="evidence" value="ECO:0007669"/>
    <property type="project" value="TreeGrafter"/>
</dbReference>
<accession>A0A6P4D7S7</accession>
<dbReference type="KEGG" id="adu:107486165"/>
<dbReference type="GO" id="GO:0005737">
    <property type="term" value="C:cytoplasm"/>
    <property type="evidence" value="ECO:0007669"/>
    <property type="project" value="UniProtKB-SubCell"/>
</dbReference>
<feature type="compositionally biased region" description="Low complexity" evidence="3">
    <location>
        <begin position="28"/>
        <end position="52"/>
    </location>
</feature>